<gene>
    <name evidence="1" type="ORF">MGALJ_17680</name>
</gene>
<accession>A0A9W4BGS3</accession>
<evidence type="ECO:0000313" key="1">
    <source>
        <dbReference type="EMBL" id="BBY92099.1"/>
    </source>
</evidence>
<dbReference type="Pfam" id="PF10604">
    <property type="entry name" value="Polyketide_cyc2"/>
    <property type="match status" value="1"/>
</dbReference>
<organism evidence="1 2">
    <name type="scientific">Mycobacterium gallinarum</name>
    <dbReference type="NCBI Taxonomy" id="39689"/>
    <lineage>
        <taxon>Bacteria</taxon>
        <taxon>Bacillati</taxon>
        <taxon>Actinomycetota</taxon>
        <taxon>Actinomycetes</taxon>
        <taxon>Mycobacteriales</taxon>
        <taxon>Mycobacteriaceae</taxon>
        <taxon>Mycobacterium</taxon>
    </lineage>
</organism>
<evidence type="ECO:0000313" key="2">
    <source>
        <dbReference type="Proteomes" id="UP000465785"/>
    </source>
</evidence>
<evidence type="ECO:0008006" key="3">
    <source>
        <dbReference type="Google" id="ProtNLM"/>
    </source>
</evidence>
<sequence>MGPRPKGRGRLREEETVLMRVQRQCVVDADREAVWKVVSSPDCYPEFMASLERWETVDDGPAGLGARYTVHWKVGSVPIGGVIEVVEFDAPRELSWVGLTGVSQRGRFRLRETADGRTKVTFRLAYESAGNVLGLIADRVAAGQVGRNMGETLKNLRHLVEG</sequence>
<reference evidence="1 2" key="1">
    <citation type="journal article" date="2019" name="Emerg. Microbes Infect.">
        <title>Comprehensive subspecies identification of 175 nontuberculous mycobacteria species based on 7547 genomic profiles.</title>
        <authorList>
            <person name="Matsumoto Y."/>
            <person name="Kinjo T."/>
            <person name="Motooka D."/>
            <person name="Nabeya D."/>
            <person name="Jung N."/>
            <person name="Uechi K."/>
            <person name="Horii T."/>
            <person name="Iida T."/>
            <person name="Fujita J."/>
            <person name="Nakamura S."/>
        </authorList>
    </citation>
    <scope>NUCLEOTIDE SEQUENCE [LARGE SCALE GENOMIC DNA]</scope>
    <source>
        <strain evidence="1 2">JCM 6399</strain>
    </source>
</reference>
<name>A0A9W4BGS3_9MYCO</name>
<dbReference type="InterPro" id="IPR023393">
    <property type="entry name" value="START-like_dom_sf"/>
</dbReference>
<dbReference type="AlphaFoldDB" id="A0A9W4BGS3"/>
<dbReference type="CDD" id="cd07812">
    <property type="entry name" value="SRPBCC"/>
    <property type="match status" value="1"/>
</dbReference>
<dbReference type="Proteomes" id="UP000465785">
    <property type="component" value="Chromosome"/>
</dbReference>
<protein>
    <recommendedName>
        <fullName evidence="3">Cyclase</fullName>
    </recommendedName>
</protein>
<dbReference type="InterPro" id="IPR019587">
    <property type="entry name" value="Polyketide_cyclase/dehydratase"/>
</dbReference>
<dbReference type="SUPFAM" id="SSF55961">
    <property type="entry name" value="Bet v1-like"/>
    <property type="match status" value="1"/>
</dbReference>
<dbReference type="KEGG" id="mgau:MGALJ_17680"/>
<dbReference type="EMBL" id="AP022601">
    <property type="protein sequence ID" value="BBY92099.1"/>
    <property type="molecule type" value="Genomic_DNA"/>
</dbReference>
<proteinExistence type="predicted"/>
<keyword evidence="2" id="KW-1185">Reference proteome</keyword>
<dbReference type="Gene3D" id="3.30.530.20">
    <property type="match status" value="1"/>
</dbReference>